<proteinExistence type="predicted"/>
<evidence type="ECO:0000313" key="2">
    <source>
        <dbReference type="EMBL" id="EWS74001.1"/>
    </source>
</evidence>
<keyword evidence="3" id="KW-1185">Reference proteome</keyword>
<evidence type="ECO:0000313" key="3">
    <source>
        <dbReference type="Proteomes" id="UP000009168"/>
    </source>
</evidence>
<gene>
    <name evidence="2" type="ORF">TTHERM_000442569</name>
</gene>
<protein>
    <submittedName>
        <fullName evidence="2">Transmembrane protein, putative</fullName>
    </submittedName>
</protein>
<keyword evidence="1" id="KW-1133">Transmembrane helix</keyword>
<dbReference type="RefSeq" id="XP_012653463.1">
    <property type="nucleotide sequence ID" value="XM_012798009.1"/>
</dbReference>
<keyword evidence="1" id="KW-0472">Membrane</keyword>
<dbReference type="GeneID" id="24438990"/>
<accession>W7XHS0</accession>
<organism evidence="2 3">
    <name type="scientific">Tetrahymena thermophila (strain SB210)</name>
    <dbReference type="NCBI Taxonomy" id="312017"/>
    <lineage>
        <taxon>Eukaryota</taxon>
        <taxon>Sar</taxon>
        <taxon>Alveolata</taxon>
        <taxon>Ciliophora</taxon>
        <taxon>Intramacronucleata</taxon>
        <taxon>Oligohymenophorea</taxon>
        <taxon>Hymenostomatida</taxon>
        <taxon>Tetrahymenina</taxon>
        <taxon>Tetrahymenidae</taxon>
        <taxon>Tetrahymena</taxon>
    </lineage>
</organism>
<evidence type="ECO:0000256" key="1">
    <source>
        <dbReference type="SAM" id="Phobius"/>
    </source>
</evidence>
<dbReference type="EMBL" id="GG662665">
    <property type="protein sequence ID" value="EWS74001.1"/>
    <property type="molecule type" value="Genomic_DNA"/>
</dbReference>
<dbReference type="InParanoid" id="W7XHS0"/>
<name>W7XHS0_TETTS</name>
<keyword evidence="1 2" id="KW-0812">Transmembrane</keyword>
<dbReference type="AlphaFoldDB" id="W7XHS0"/>
<dbReference type="KEGG" id="tet:TTHERM_000442569"/>
<feature type="transmembrane region" description="Helical" evidence="1">
    <location>
        <begin position="85"/>
        <end position="107"/>
    </location>
</feature>
<reference evidence="3" key="1">
    <citation type="journal article" date="2006" name="PLoS Biol.">
        <title>Macronuclear genome sequence of the ciliate Tetrahymena thermophila, a model eukaryote.</title>
        <authorList>
            <person name="Eisen J.A."/>
            <person name="Coyne R.S."/>
            <person name="Wu M."/>
            <person name="Wu D."/>
            <person name="Thiagarajan M."/>
            <person name="Wortman J.R."/>
            <person name="Badger J.H."/>
            <person name="Ren Q."/>
            <person name="Amedeo P."/>
            <person name="Jones K.M."/>
            <person name="Tallon L.J."/>
            <person name="Delcher A.L."/>
            <person name="Salzberg S.L."/>
            <person name="Silva J.C."/>
            <person name="Haas B.J."/>
            <person name="Majoros W.H."/>
            <person name="Farzad M."/>
            <person name="Carlton J.M."/>
            <person name="Smith R.K. Jr."/>
            <person name="Garg J."/>
            <person name="Pearlman R.E."/>
            <person name="Karrer K.M."/>
            <person name="Sun L."/>
            <person name="Manning G."/>
            <person name="Elde N.C."/>
            <person name="Turkewitz A.P."/>
            <person name="Asai D.J."/>
            <person name="Wilkes D.E."/>
            <person name="Wang Y."/>
            <person name="Cai H."/>
            <person name="Collins K."/>
            <person name="Stewart B.A."/>
            <person name="Lee S.R."/>
            <person name="Wilamowska K."/>
            <person name="Weinberg Z."/>
            <person name="Ruzzo W.L."/>
            <person name="Wloga D."/>
            <person name="Gaertig J."/>
            <person name="Frankel J."/>
            <person name="Tsao C.-C."/>
            <person name="Gorovsky M.A."/>
            <person name="Keeling P.J."/>
            <person name="Waller R.F."/>
            <person name="Patron N.J."/>
            <person name="Cherry J.M."/>
            <person name="Stover N.A."/>
            <person name="Krieger C.J."/>
            <person name="del Toro C."/>
            <person name="Ryder H.F."/>
            <person name="Williamson S.C."/>
            <person name="Barbeau R.A."/>
            <person name="Hamilton E.P."/>
            <person name="Orias E."/>
        </authorList>
    </citation>
    <scope>NUCLEOTIDE SEQUENCE [LARGE SCALE GENOMIC DNA]</scope>
    <source>
        <strain evidence="3">SB210</strain>
    </source>
</reference>
<dbReference type="Proteomes" id="UP000009168">
    <property type="component" value="Unassembled WGS sequence"/>
</dbReference>
<sequence length="113" mass="13661">MTQKRNNKAQNQQNQIIYQKLNTYQSDISFRHTYSQQPLYTSIHPFIQINIHPYLPTYINSYKNKSQVLEQFPTSQNYCYQQQPLFLILINKFAIYLQISIQINYFLTINLPY</sequence>